<keyword evidence="1" id="KW-0479">Metal-binding</keyword>
<organism evidence="5 6">
    <name type="scientific">Ceratopteris richardii</name>
    <name type="common">Triangle waterfern</name>
    <dbReference type="NCBI Taxonomy" id="49495"/>
    <lineage>
        <taxon>Eukaryota</taxon>
        <taxon>Viridiplantae</taxon>
        <taxon>Streptophyta</taxon>
        <taxon>Embryophyta</taxon>
        <taxon>Tracheophyta</taxon>
        <taxon>Polypodiopsida</taxon>
        <taxon>Polypodiidae</taxon>
        <taxon>Polypodiales</taxon>
        <taxon>Pteridineae</taxon>
        <taxon>Pteridaceae</taxon>
        <taxon>Parkerioideae</taxon>
        <taxon>Ceratopteris</taxon>
    </lineage>
</organism>
<feature type="domain" description="EF-hand" evidence="4">
    <location>
        <begin position="236"/>
        <end position="269"/>
    </location>
</feature>
<name>A0A8T2SE49_CERRI</name>
<feature type="domain" description="EF-hand" evidence="4">
    <location>
        <begin position="198"/>
        <end position="233"/>
    </location>
</feature>
<keyword evidence="3" id="KW-0106">Calcium</keyword>
<comment type="caution">
    <text evidence="5">The sequence shown here is derived from an EMBL/GenBank/DDBJ whole genome shotgun (WGS) entry which is preliminary data.</text>
</comment>
<dbReference type="PROSITE" id="PS00018">
    <property type="entry name" value="EF_HAND_1"/>
    <property type="match status" value="3"/>
</dbReference>
<dbReference type="PANTHER" id="PTHR10891">
    <property type="entry name" value="EF-HAND CALCIUM-BINDING DOMAIN CONTAINING PROTEIN"/>
    <property type="match status" value="1"/>
</dbReference>
<evidence type="ECO:0000313" key="6">
    <source>
        <dbReference type="Proteomes" id="UP000825935"/>
    </source>
</evidence>
<dbReference type="SUPFAM" id="SSF47473">
    <property type="entry name" value="EF-hand"/>
    <property type="match status" value="1"/>
</dbReference>
<gene>
    <name evidence="5" type="ORF">KP509_20G030500</name>
</gene>
<keyword evidence="6" id="KW-1185">Reference proteome</keyword>
<dbReference type="Pfam" id="PF13499">
    <property type="entry name" value="EF-hand_7"/>
    <property type="match status" value="2"/>
</dbReference>
<feature type="domain" description="EF-hand" evidence="4">
    <location>
        <begin position="105"/>
        <end position="140"/>
    </location>
</feature>
<accession>A0A8T2SE49</accession>
<reference evidence="5" key="1">
    <citation type="submission" date="2021-08" db="EMBL/GenBank/DDBJ databases">
        <title>WGS assembly of Ceratopteris richardii.</title>
        <authorList>
            <person name="Marchant D.B."/>
            <person name="Chen G."/>
            <person name="Jenkins J."/>
            <person name="Shu S."/>
            <person name="Leebens-Mack J."/>
            <person name="Grimwood J."/>
            <person name="Schmutz J."/>
            <person name="Soltis P."/>
            <person name="Soltis D."/>
            <person name="Chen Z.-H."/>
        </authorList>
    </citation>
    <scope>NUCLEOTIDE SEQUENCE</scope>
    <source>
        <strain evidence="5">Whitten #5841</strain>
        <tissue evidence="5">Leaf</tissue>
    </source>
</reference>
<evidence type="ECO:0000256" key="1">
    <source>
        <dbReference type="ARBA" id="ARBA00022723"/>
    </source>
</evidence>
<evidence type="ECO:0000256" key="2">
    <source>
        <dbReference type="ARBA" id="ARBA00022737"/>
    </source>
</evidence>
<dbReference type="InterPro" id="IPR018247">
    <property type="entry name" value="EF_Hand_1_Ca_BS"/>
</dbReference>
<dbReference type="OrthoDB" id="26525at2759"/>
<dbReference type="InterPro" id="IPR002048">
    <property type="entry name" value="EF_hand_dom"/>
</dbReference>
<evidence type="ECO:0000259" key="4">
    <source>
        <dbReference type="PROSITE" id="PS50222"/>
    </source>
</evidence>
<proteinExistence type="predicted"/>
<dbReference type="AlphaFoldDB" id="A0A8T2SE49"/>
<protein>
    <recommendedName>
        <fullName evidence="4">EF-hand domain-containing protein</fullName>
    </recommendedName>
</protein>
<dbReference type="EMBL" id="CM035425">
    <property type="protein sequence ID" value="KAH7331386.1"/>
    <property type="molecule type" value="Genomic_DNA"/>
</dbReference>
<dbReference type="PROSITE" id="PS50222">
    <property type="entry name" value="EF_HAND_2"/>
    <property type="match status" value="3"/>
</dbReference>
<sequence length="269" mass="29211">MASSQNTYFTVPSNVEKDEGTILCQIDDLWHFGSVIGPVAKSSPNEVSDSPRSPFHVSAVFSPRSEKTSCCATPCGSHSSVSAFPSSPACSDGTLTEISPCFLQTQCSCLERVFCTFDEDGDGRISVQDLSAIFDRLGIPKSKESIQALLVRFLGRPVNDDFIDENEFYVLYEAASSDNIDPADLPDESSSDDPDTSVDDHDLRAAFALFDLDGNGLISPEELRIMLCSLGLVQNPELDDCVGMIARADRNGDGHVDFLEFKELMSLAL</sequence>
<dbReference type="FunFam" id="1.10.238.10:FF:000001">
    <property type="entry name" value="Calmodulin 1"/>
    <property type="match status" value="1"/>
</dbReference>
<dbReference type="CDD" id="cd00051">
    <property type="entry name" value="EFh"/>
    <property type="match status" value="2"/>
</dbReference>
<evidence type="ECO:0000313" key="5">
    <source>
        <dbReference type="EMBL" id="KAH7331386.1"/>
    </source>
</evidence>
<dbReference type="SMART" id="SM00054">
    <property type="entry name" value="EFh"/>
    <property type="match status" value="3"/>
</dbReference>
<dbReference type="Gene3D" id="1.10.238.10">
    <property type="entry name" value="EF-hand"/>
    <property type="match status" value="2"/>
</dbReference>
<evidence type="ECO:0000256" key="3">
    <source>
        <dbReference type="ARBA" id="ARBA00022837"/>
    </source>
</evidence>
<dbReference type="InterPro" id="IPR011992">
    <property type="entry name" value="EF-hand-dom_pair"/>
</dbReference>
<keyword evidence="2" id="KW-0677">Repeat</keyword>
<dbReference type="GO" id="GO:0005509">
    <property type="term" value="F:calcium ion binding"/>
    <property type="evidence" value="ECO:0007669"/>
    <property type="project" value="InterPro"/>
</dbReference>
<dbReference type="Proteomes" id="UP000825935">
    <property type="component" value="Chromosome 20"/>
</dbReference>
<dbReference type="InterPro" id="IPR039647">
    <property type="entry name" value="EF_hand_pair_protein_CML-like"/>
</dbReference>